<dbReference type="STRING" id="1391654.AKJ09_03062"/>
<evidence type="ECO:0000313" key="4">
    <source>
        <dbReference type="Proteomes" id="UP000064967"/>
    </source>
</evidence>
<dbReference type="InterPro" id="IPR027383">
    <property type="entry name" value="Znf_put"/>
</dbReference>
<feature type="region of interest" description="Disordered" evidence="1">
    <location>
        <begin position="135"/>
        <end position="155"/>
    </location>
</feature>
<dbReference type="OrthoDB" id="5430410at2"/>
<gene>
    <name evidence="3" type="ORF">AKJ09_03062</name>
</gene>
<reference evidence="3 4" key="1">
    <citation type="submission" date="2015-08" db="EMBL/GenBank/DDBJ databases">
        <authorList>
            <person name="Babu N.S."/>
            <person name="Beckwith C.J."/>
            <person name="Beseler K.G."/>
            <person name="Brison A."/>
            <person name="Carone J.V."/>
            <person name="Caskin T.P."/>
            <person name="Diamond M."/>
            <person name="Durham M.E."/>
            <person name="Foxe J.M."/>
            <person name="Go M."/>
            <person name="Henderson B.A."/>
            <person name="Jones I.B."/>
            <person name="McGettigan J.A."/>
            <person name="Micheletti S.J."/>
            <person name="Nasrallah M.E."/>
            <person name="Ortiz D."/>
            <person name="Piller C.R."/>
            <person name="Privatt S.R."/>
            <person name="Schneider S.L."/>
            <person name="Sharp S."/>
            <person name="Smith T.C."/>
            <person name="Stanton J.D."/>
            <person name="Ullery H.E."/>
            <person name="Wilson R.J."/>
            <person name="Serrano M.G."/>
            <person name="Buck G."/>
            <person name="Lee V."/>
            <person name="Wang Y."/>
            <person name="Carvalho R."/>
            <person name="Voegtly L."/>
            <person name="Shi R."/>
            <person name="Duckworth R."/>
            <person name="Johnson A."/>
            <person name="Loviza R."/>
            <person name="Walstead R."/>
            <person name="Shah Z."/>
            <person name="Kiflezghi M."/>
            <person name="Wade K."/>
            <person name="Ball S.L."/>
            <person name="Bradley K.W."/>
            <person name="Asai D.J."/>
            <person name="Bowman C.A."/>
            <person name="Russell D.A."/>
            <person name="Pope W.H."/>
            <person name="Jacobs-Sera D."/>
            <person name="Hendrix R.W."/>
            <person name="Hatfull G.F."/>
        </authorList>
    </citation>
    <scope>NUCLEOTIDE SEQUENCE [LARGE SCALE GENOMIC DNA]</scope>
    <source>
        <strain evidence="3 4">DSM 27648</strain>
    </source>
</reference>
<dbReference type="Pfam" id="PF13490">
    <property type="entry name" value="zf-HC2"/>
    <property type="match status" value="1"/>
</dbReference>
<dbReference type="Proteomes" id="UP000064967">
    <property type="component" value="Chromosome"/>
</dbReference>
<feature type="domain" description="Putative zinc-finger" evidence="2">
    <location>
        <begin position="10"/>
        <end position="39"/>
    </location>
</feature>
<dbReference type="InterPro" id="IPR011990">
    <property type="entry name" value="TPR-like_helical_dom_sf"/>
</dbReference>
<dbReference type="SUPFAM" id="SSF48452">
    <property type="entry name" value="TPR-like"/>
    <property type="match status" value="1"/>
</dbReference>
<dbReference type="Pfam" id="PF13174">
    <property type="entry name" value="TPR_6"/>
    <property type="match status" value="1"/>
</dbReference>
<keyword evidence="4" id="KW-1185">Reference proteome</keyword>
<evidence type="ECO:0000259" key="2">
    <source>
        <dbReference type="Pfam" id="PF13490"/>
    </source>
</evidence>
<dbReference type="AlphaFoldDB" id="A0A0K1PS86"/>
<dbReference type="InterPro" id="IPR019734">
    <property type="entry name" value="TPR_rpt"/>
</dbReference>
<evidence type="ECO:0000313" key="3">
    <source>
        <dbReference type="EMBL" id="AKU96398.1"/>
    </source>
</evidence>
<organism evidence="3 4">
    <name type="scientific">Labilithrix luteola</name>
    <dbReference type="NCBI Taxonomy" id="1391654"/>
    <lineage>
        <taxon>Bacteria</taxon>
        <taxon>Pseudomonadati</taxon>
        <taxon>Myxococcota</taxon>
        <taxon>Polyangia</taxon>
        <taxon>Polyangiales</taxon>
        <taxon>Labilitrichaceae</taxon>
        <taxon>Labilithrix</taxon>
    </lineage>
</organism>
<name>A0A0K1PS86_9BACT</name>
<sequence length="324" mass="34521">MRVVDLHPEDLLDKEANGALTETERARLDAHVEGCTTCAFERQLRADFREETDGDLVIGRHTAQELVALALQGSATRATRATRATEEAPATRPGPRRRTWMLLAAAAVLAVSAAAADESLGGALRRAVGLDVPTVEVTPRSPEATPSTPAPSPRLVHATTASSVTVVEAAEPAEDVASPVPTSPVPTPAVTPPKSVAVRTASTYFDEANEARRRGDYARALALCSELQARYPSSREAHVSYATAGRLELDRGNLGAALASFDAYDAHGQGELDEAVMVGRATALERLGRIDEARRAWSRLLTAFPSTPYADHARTQIGTETTLR</sequence>
<feature type="compositionally biased region" description="Low complexity" evidence="1">
    <location>
        <begin position="138"/>
        <end position="155"/>
    </location>
</feature>
<feature type="region of interest" description="Disordered" evidence="1">
    <location>
        <begin position="172"/>
        <end position="193"/>
    </location>
</feature>
<protein>
    <recommendedName>
        <fullName evidence="2">Putative zinc-finger domain-containing protein</fullName>
    </recommendedName>
</protein>
<dbReference type="PATRIC" id="fig|1391654.3.peg.3097"/>
<dbReference type="EMBL" id="CP012333">
    <property type="protein sequence ID" value="AKU96398.1"/>
    <property type="molecule type" value="Genomic_DNA"/>
</dbReference>
<accession>A0A0K1PS86</accession>
<dbReference type="Gene3D" id="1.25.40.10">
    <property type="entry name" value="Tetratricopeptide repeat domain"/>
    <property type="match status" value="1"/>
</dbReference>
<proteinExistence type="predicted"/>
<dbReference type="KEGG" id="llu:AKJ09_03062"/>
<evidence type="ECO:0000256" key="1">
    <source>
        <dbReference type="SAM" id="MobiDB-lite"/>
    </source>
</evidence>
<feature type="compositionally biased region" description="Pro residues" evidence="1">
    <location>
        <begin position="181"/>
        <end position="191"/>
    </location>
</feature>